<evidence type="ECO:0000313" key="3">
    <source>
        <dbReference type="Proteomes" id="UP000271087"/>
    </source>
</evidence>
<dbReference type="EMBL" id="UYRW01002133">
    <property type="protein sequence ID" value="VDK83225.1"/>
    <property type="molecule type" value="Genomic_DNA"/>
</dbReference>
<protein>
    <submittedName>
        <fullName evidence="2 4">Uncharacterized protein</fullName>
    </submittedName>
</protein>
<dbReference type="WBParaSite" id="nOo.2.0.1.t06661-RA">
    <property type="protein sequence ID" value="nOo.2.0.1.t06661-RA"/>
    <property type="gene ID" value="nOo.2.0.1.g06661"/>
</dbReference>
<evidence type="ECO:0000313" key="2">
    <source>
        <dbReference type="EMBL" id="VDK83225.1"/>
    </source>
</evidence>
<name>A0A182EF00_ONCOC</name>
<dbReference type="Proteomes" id="UP000271087">
    <property type="component" value="Unassembled WGS sequence"/>
</dbReference>
<reference evidence="2 3" key="2">
    <citation type="submission" date="2018-08" db="EMBL/GenBank/DDBJ databases">
        <authorList>
            <person name="Laetsch R D."/>
            <person name="Stevens L."/>
            <person name="Kumar S."/>
            <person name="Blaxter L. M."/>
        </authorList>
    </citation>
    <scope>NUCLEOTIDE SEQUENCE [LARGE SCALE GENOMIC DNA]</scope>
</reference>
<keyword evidence="3" id="KW-1185">Reference proteome</keyword>
<organism evidence="4">
    <name type="scientific">Onchocerca ochengi</name>
    <name type="common">Filarial nematode worm</name>
    <dbReference type="NCBI Taxonomy" id="42157"/>
    <lineage>
        <taxon>Eukaryota</taxon>
        <taxon>Metazoa</taxon>
        <taxon>Ecdysozoa</taxon>
        <taxon>Nematoda</taxon>
        <taxon>Chromadorea</taxon>
        <taxon>Rhabditida</taxon>
        <taxon>Spirurina</taxon>
        <taxon>Spiruromorpha</taxon>
        <taxon>Filarioidea</taxon>
        <taxon>Onchocercidae</taxon>
        <taxon>Onchocerca</taxon>
    </lineage>
</organism>
<dbReference type="OrthoDB" id="5853808at2759"/>
<gene>
    <name evidence="2" type="ORF">NOO_LOCUS6661</name>
</gene>
<accession>A0A182EF00</accession>
<evidence type="ECO:0000313" key="4">
    <source>
        <dbReference type="WBParaSite" id="nOo.2.0.1.t06661-RA"/>
    </source>
</evidence>
<dbReference type="AlphaFoldDB" id="A0A182EF00"/>
<proteinExistence type="predicted"/>
<feature type="coiled-coil region" evidence="1">
    <location>
        <begin position="15"/>
        <end position="42"/>
    </location>
</feature>
<keyword evidence="1" id="KW-0175">Coiled coil</keyword>
<sequence length="278" mass="32857">MLRDLFYHLFPYVTVEDLISNIQNLKKQIISAEVRLIILKKTNLEESHRINTRIIELQAELNQQYFFLHVATKNDELSKYRTWLEKINITDGPLYVRKFKPWHNEQNFCDSDLFNPLYLRHQSLRRIFQSILHRINLIDSSKNRAGRGDNFSDGFSIENFNIPYIYNILLRPTIRNLPSTSSFPYFTDSVLPMPSEFPNSSTPHIELAMQLIHLAKMLVGNEIVENALFMASEPIRSKNFTYHSTPCIENFKFLNISKIPLSMEYLFYLNFVINLHYI</sequence>
<reference evidence="4" key="1">
    <citation type="submission" date="2016-06" db="UniProtKB">
        <authorList>
            <consortium name="WormBaseParasite"/>
        </authorList>
    </citation>
    <scope>IDENTIFICATION</scope>
</reference>
<evidence type="ECO:0000256" key="1">
    <source>
        <dbReference type="SAM" id="Coils"/>
    </source>
</evidence>